<evidence type="ECO:0000313" key="2">
    <source>
        <dbReference type="Proteomes" id="UP001234989"/>
    </source>
</evidence>
<dbReference type="PANTHER" id="PTHR45835">
    <property type="entry name" value="YALI0A06105P"/>
    <property type="match status" value="1"/>
</dbReference>
<dbReference type="AlphaFoldDB" id="A0AAF0TTB3"/>
<gene>
    <name evidence="1" type="ORF">MTR67_018143</name>
</gene>
<keyword evidence="2" id="KW-1185">Reference proteome</keyword>
<proteinExistence type="predicted"/>
<dbReference type="PANTHER" id="PTHR45835:SF91">
    <property type="entry name" value="RETROTRANSPOSON, TY3-GYPSY SUBCLASS-LIKE PROTEIN"/>
    <property type="match status" value="1"/>
</dbReference>
<evidence type="ECO:0000313" key="1">
    <source>
        <dbReference type="EMBL" id="WMV24758.1"/>
    </source>
</evidence>
<name>A0AAF0TTB3_SOLVR</name>
<organism evidence="1 2">
    <name type="scientific">Solanum verrucosum</name>
    <dbReference type="NCBI Taxonomy" id="315347"/>
    <lineage>
        <taxon>Eukaryota</taxon>
        <taxon>Viridiplantae</taxon>
        <taxon>Streptophyta</taxon>
        <taxon>Embryophyta</taxon>
        <taxon>Tracheophyta</taxon>
        <taxon>Spermatophyta</taxon>
        <taxon>Magnoliopsida</taxon>
        <taxon>eudicotyledons</taxon>
        <taxon>Gunneridae</taxon>
        <taxon>Pentapetalae</taxon>
        <taxon>asterids</taxon>
        <taxon>lamiids</taxon>
        <taxon>Solanales</taxon>
        <taxon>Solanaceae</taxon>
        <taxon>Solanoideae</taxon>
        <taxon>Solaneae</taxon>
        <taxon>Solanum</taxon>
    </lineage>
</organism>
<accession>A0AAF0TTB3</accession>
<dbReference type="Proteomes" id="UP001234989">
    <property type="component" value="Chromosome 4"/>
</dbReference>
<reference evidence="1" key="1">
    <citation type="submission" date="2023-08" db="EMBL/GenBank/DDBJ databases">
        <title>A de novo genome assembly of Solanum verrucosum Schlechtendal, a Mexican diploid species geographically isolated from the other diploid A-genome species in potato relatives.</title>
        <authorList>
            <person name="Hosaka K."/>
        </authorList>
    </citation>
    <scope>NUCLEOTIDE SEQUENCE</scope>
    <source>
        <tissue evidence="1">Young leaves</tissue>
    </source>
</reference>
<protein>
    <submittedName>
        <fullName evidence="1">Uncharacterized protein</fullName>
    </submittedName>
</protein>
<dbReference type="EMBL" id="CP133615">
    <property type="protein sequence ID" value="WMV24758.1"/>
    <property type="molecule type" value="Genomic_DNA"/>
</dbReference>
<sequence>MKRYTAAFVAKCPNFQQVKVEHQRLGGLPQNIRIPTWKWEDVNIDFIVCLPHSSRQRESIWVIIYRMTKSAQFILVKISTIF</sequence>